<comment type="caution">
    <text evidence="1">The sequence shown here is derived from an EMBL/GenBank/DDBJ whole genome shotgun (WGS) entry which is preliminary data.</text>
</comment>
<sequence length="53" mass="6391">MIVEAIIEIDEKKKRIIKIHSSREMGYAEFKTWQIVQELLSELKKIYNKRGVR</sequence>
<name>X1HAB2_9ZZZZ</name>
<proteinExistence type="predicted"/>
<accession>X1HAB2</accession>
<organism evidence="1">
    <name type="scientific">marine sediment metagenome</name>
    <dbReference type="NCBI Taxonomy" id="412755"/>
    <lineage>
        <taxon>unclassified sequences</taxon>
        <taxon>metagenomes</taxon>
        <taxon>ecological metagenomes</taxon>
    </lineage>
</organism>
<reference evidence="1" key="1">
    <citation type="journal article" date="2014" name="Front. Microbiol.">
        <title>High frequency of phylogenetically diverse reductive dehalogenase-homologous genes in deep subseafloor sedimentary metagenomes.</title>
        <authorList>
            <person name="Kawai M."/>
            <person name="Futagami T."/>
            <person name="Toyoda A."/>
            <person name="Takaki Y."/>
            <person name="Nishi S."/>
            <person name="Hori S."/>
            <person name="Arai W."/>
            <person name="Tsubouchi T."/>
            <person name="Morono Y."/>
            <person name="Uchiyama I."/>
            <person name="Ito T."/>
            <person name="Fujiyama A."/>
            <person name="Inagaki F."/>
            <person name="Takami H."/>
        </authorList>
    </citation>
    <scope>NUCLEOTIDE SEQUENCE</scope>
    <source>
        <strain evidence="1">Expedition CK06-06</strain>
    </source>
</reference>
<dbReference type="EMBL" id="BARU01032025">
    <property type="protein sequence ID" value="GAH66332.1"/>
    <property type="molecule type" value="Genomic_DNA"/>
</dbReference>
<gene>
    <name evidence="1" type="ORF">S03H2_50562</name>
</gene>
<dbReference type="AlphaFoldDB" id="X1HAB2"/>
<evidence type="ECO:0000313" key="1">
    <source>
        <dbReference type="EMBL" id="GAH66332.1"/>
    </source>
</evidence>
<protein>
    <submittedName>
        <fullName evidence="1">Uncharacterized protein</fullName>
    </submittedName>
</protein>